<comment type="cofactor">
    <cofactor evidence="1">
        <name>Mg(2+)</name>
        <dbReference type="ChEBI" id="CHEBI:18420"/>
    </cofactor>
</comment>
<evidence type="ECO:0000256" key="12">
    <source>
        <dbReference type="ARBA" id="ARBA00033189"/>
    </source>
</evidence>
<dbReference type="InterPro" id="IPR005147">
    <property type="entry name" value="tRNA_synthase_B5-dom"/>
</dbReference>
<dbReference type="PROSITE" id="PS51483">
    <property type="entry name" value="B5"/>
    <property type="match status" value="1"/>
</dbReference>
<keyword evidence="8" id="KW-0067">ATP-binding</keyword>
<dbReference type="Gene3D" id="3.30.930.10">
    <property type="entry name" value="Bira Bifunctional Protein, Domain 2"/>
    <property type="match status" value="1"/>
</dbReference>
<evidence type="ECO:0000256" key="13">
    <source>
        <dbReference type="ARBA" id="ARBA00049255"/>
    </source>
</evidence>
<feature type="domain" description="B5" evidence="14">
    <location>
        <begin position="290"/>
        <end position="365"/>
    </location>
</feature>
<keyword evidence="10" id="KW-0648">Protein biosynthesis</keyword>
<reference evidence="15" key="1">
    <citation type="submission" date="2018-05" db="EMBL/GenBank/DDBJ databases">
        <authorList>
            <person name="Lanie J.A."/>
            <person name="Ng W.-L."/>
            <person name="Kazmierczak K.M."/>
            <person name="Andrzejewski T.M."/>
            <person name="Davidsen T.M."/>
            <person name="Wayne K.J."/>
            <person name="Tettelin H."/>
            <person name="Glass J.I."/>
            <person name="Rusch D."/>
            <person name="Podicherti R."/>
            <person name="Tsui H.-C.T."/>
            <person name="Winkler M.E."/>
        </authorList>
    </citation>
    <scope>NUCLEOTIDE SEQUENCE</scope>
</reference>
<dbReference type="InterPro" id="IPR009061">
    <property type="entry name" value="DNA-bd_dom_put_sf"/>
</dbReference>
<evidence type="ECO:0000313" key="15">
    <source>
        <dbReference type="EMBL" id="SVB58438.1"/>
    </source>
</evidence>
<dbReference type="InterPro" id="IPR004532">
    <property type="entry name" value="Phe-tRNA-ligase_IIc_bsu_bact"/>
</dbReference>
<dbReference type="GO" id="GO:0005524">
    <property type="term" value="F:ATP binding"/>
    <property type="evidence" value="ECO:0007669"/>
    <property type="project" value="UniProtKB-KW"/>
</dbReference>
<dbReference type="InterPro" id="IPR040659">
    <property type="entry name" value="PhetRS_B1"/>
</dbReference>
<comment type="subunit">
    <text evidence="3">Tetramer of two alpha and two beta subunits.</text>
</comment>
<dbReference type="InterPro" id="IPR005146">
    <property type="entry name" value="B3/B4_tRNA-bd"/>
</dbReference>
<name>A0A382F601_9ZZZZ</name>
<keyword evidence="5" id="KW-0436">Ligase</keyword>
<evidence type="ECO:0000256" key="3">
    <source>
        <dbReference type="ARBA" id="ARBA00011209"/>
    </source>
</evidence>
<dbReference type="Pfam" id="PF03483">
    <property type="entry name" value="B3_4"/>
    <property type="match status" value="1"/>
</dbReference>
<organism evidence="15">
    <name type="scientific">marine metagenome</name>
    <dbReference type="NCBI Taxonomy" id="408172"/>
    <lineage>
        <taxon>unclassified sequences</taxon>
        <taxon>metagenomes</taxon>
        <taxon>ecological metagenomes</taxon>
    </lineage>
</organism>
<dbReference type="Gene3D" id="3.30.56.10">
    <property type="match status" value="2"/>
</dbReference>
<dbReference type="InterPro" id="IPR045060">
    <property type="entry name" value="Phe-tRNA-ligase_IIc_bsu"/>
</dbReference>
<dbReference type="AlphaFoldDB" id="A0A382F601"/>
<feature type="non-terminal residue" evidence="15">
    <location>
        <position position="473"/>
    </location>
</feature>
<dbReference type="SUPFAM" id="SSF56037">
    <property type="entry name" value="PheT/TilS domain"/>
    <property type="match status" value="1"/>
</dbReference>
<evidence type="ECO:0000256" key="7">
    <source>
        <dbReference type="ARBA" id="ARBA00022741"/>
    </source>
</evidence>
<evidence type="ECO:0000256" key="9">
    <source>
        <dbReference type="ARBA" id="ARBA00022842"/>
    </source>
</evidence>
<keyword evidence="11" id="KW-0030">Aminoacyl-tRNA synthetase</keyword>
<sequence>MQFSENWLKELLDINISTEELCNQMTMLGIEVDNFTTYTSKITGADAVIKLDITPNRGDCFSILGIARDLSAFYDIKLKIPATYQIKSQVKSPFKVSVHKECPRYVGRYIDEIDLKKETPPLIKERLKLSDVRSIDPIVDITNYVLLELGQPLHAFDSEKIDGNLIVRFAKEKEKLTALNEENIYLNKDCLLIADDKKPIALAGIIGGLASGVSKDTKSIFLESAFFTPKVIRGKARLFGFHTEASMRFERGVDYNIQRLAIQRASNLISETLGGKFGEIQEFKKESFIPKERKVSLNPSRINDLLGTNLSNGVIKKMLNRLGLKPILKDKILNTFIPSWRFDLSQEADLVEEIARLVGYDKLPQDSLKALPRRTKDTTYSSIRAFFKNLGYNEVINYSFIDKEEALLTEEADNLICLTNPISSHLSVMRPNLWSGLLSSFIFNANRGTEDSKLFEVGTVFKKTSNKKIFESK</sequence>
<keyword evidence="7" id="KW-0547">Nucleotide-binding</keyword>
<dbReference type="GO" id="GO:0006432">
    <property type="term" value="P:phenylalanyl-tRNA aminoacylation"/>
    <property type="evidence" value="ECO:0007669"/>
    <property type="project" value="InterPro"/>
</dbReference>
<dbReference type="InterPro" id="IPR041616">
    <property type="entry name" value="PheRS_beta_core"/>
</dbReference>
<dbReference type="Pfam" id="PF03484">
    <property type="entry name" value="B5"/>
    <property type="match status" value="1"/>
</dbReference>
<dbReference type="SUPFAM" id="SSF55681">
    <property type="entry name" value="Class II aaRS and biotin synthetases"/>
    <property type="match status" value="1"/>
</dbReference>
<dbReference type="Pfam" id="PF18262">
    <property type="entry name" value="PhetRS_B1"/>
    <property type="match status" value="1"/>
</dbReference>
<protein>
    <recommendedName>
        <fullName evidence="4">phenylalanine--tRNA ligase</fullName>
        <ecNumber evidence="4">6.1.1.20</ecNumber>
    </recommendedName>
    <alternativeName>
        <fullName evidence="12">Phenylalanyl-tRNA synthetase beta subunit</fullName>
    </alternativeName>
</protein>
<accession>A0A382F601</accession>
<dbReference type="SMART" id="SM00873">
    <property type="entry name" value="B3_4"/>
    <property type="match status" value="1"/>
</dbReference>
<dbReference type="EC" id="6.1.1.20" evidence="4"/>
<dbReference type="EMBL" id="UINC01048194">
    <property type="protein sequence ID" value="SVB58438.1"/>
    <property type="molecule type" value="Genomic_DNA"/>
</dbReference>
<dbReference type="GO" id="GO:0004826">
    <property type="term" value="F:phenylalanine-tRNA ligase activity"/>
    <property type="evidence" value="ECO:0007669"/>
    <property type="project" value="UniProtKB-EC"/>
</dbReference>
<dbReference type="SUPFAM" id="SSF46955">
    <property type="entry name" value="Putative DNA-binding domain"/>
    <property type="match status" value="2"/>
</dbReference>
<dbReference type="GO" id="GO:0000287">
    <property type="term" value="F:magnesium ion binding"/>
    <property type="evidence" value="ECO:0007669"/>
    <property type="project" value="InterPro"/>
</dbReference>
<evidence type="ECO:0000256" key="4">
    <source>
        <dbReference type="ARBA" id="ARBA00012814"/>
    </source>
</evidence>
<dbReference type="GO" id="GO:0003723">
    <property type="term" value="F:RNA binding"/>
    <property type="evidence" value="ECO:0007669"/>
    <property type="project" value="InterPro"/>
</dbReference>
<keyword evidence="9" id="KW-0460">Magnesium</keyword>
<proteinExistence type="inferred from homology"/>
<gene>
    <name evidence="15" type="ORF">METZ01_LOCUS211292</name>
</gene>
<dbReference type="InterPro" id="IPR020825">
    <property type="entry name" value="Phe-tRNA_synthase-like_B3/B4"/>
</dbReference>
<dbReference type="FunFam" id="3.30.56.10:FF:000001">
    <property type="entry name" value="Phenylalanine--tRNA ligase beta subunit"/>
    <property type="match status" value="1"/>
</dbReference>
<dbReference type="Pfam" id="PF17759">
    <property type="entry name" value="tRNA_synthFbeta"/>
    <property type="match status" value="1"/>
</dbReference>
<evidence type="ECO:0000256" key="8">
    <source>
        <dbReference type="ARBA" id="ARBA00022840"/>
    </source>
</evidence>
<evidence type="ECO:0000259" key="14">
    <source>
        <dbReference type="PROSITE" id="PS51483"/>
    </source>
</evidence>
<evidence type="ECO:0000256" key="1">
    <source>
        <dbReference type="ARBA" id="ARBA00001946"/>
    </source>
</evidence>
<evidence type="ECO:0000256" key="11">
    <source>
        <dbReference type="ARBA" id="ARBA00023146"/>
    </source>
</evidence>
<dbReference type="SMART" id="SM00874">
    <property type="entry name" value="B5"/>
    <property type="match status" value="1"/>
</dbReference>
<comment type="similarity">
    <text evidence="2">Belongs to the phenylalanyl-tRNA synthetase beta subunit family. Type 1 subfamily.</text>
</comment>
<dbReference type="PANTHER" id="PTHR10947">
    <property type="entry name" value="PHENYLALANYL-TRNA SYNTHETASE BETA CHAIN AND LEUCINE-RICH REPEAT-CONTAINING PROTEIN 47"/>
    <property type="match status" value="1"/>
</dbReference>
<dbReference type="Gene3D" id="3.50.40.10">
    <property type="entry name" value="Phenylalanyl-trna Synthetase, Chain B, domain 3"/>
    <property type="match status" value="1"/>
</dbReference>
<evidence type="ECO:0000256" key="2">
    <source>
        <dbReference type="ARBA" id="ARBA00008653"/>
    </source>
</evidence>
<evidence type="ECO:0000256" key="6">
    <source>
        <dbReference type="ARBA" id="ARBA00022723"/>
    </source>
</evidence>
<dbReference type="InterPro" id="IPR045864">
    <property type="entry name" value="aa-tRNA-synth_II/BPL/LPL"/>
</dbReference>
<evidence type="ECO:0000256" key="10">
    <source>
        <dbReference type="ARBA" id="ARBA00022917"/>
    </source>
</evidence>
<dbReference type="NCBIfam" id="TIGR00472">
    <property type="entry name" value="pheT_bact"/>
    <property type="match status" value="1"/>
</dbReference>
<keyword evidence="6" id="KW-0479">Metal-binding</keyword>
<dbReference type="PANTHER" id="PTHR10947:SF0">
    <property type="entry name" value="PHENYLALANINE--TRNA LIGASE BETA SUBUNIT"/>
    <property type="match status" value="1"/>
</dbReference>
<comment type="catalytic activity">
    <reaction evidence="13">
        <text>tRNA(Phe) + L-phenylalanine + ATP = L-phenylalanyl-tRNA(Phe) + AMP + diphosphate + H(+)</text>
        <dbReference type="Rhea" id="RHEA:19413"/>
        <dbReference type="Rhea" id="RHEA-COMP:9668"/>
        <dbReference type="Rhea" id="RHEA-COMP:9699"/>
        <dbReference type="ChEBI" id="CHEBI:15378"/>
        <dbReference type="ChEBI" id="CHEBI:30616"/>
        <dbReference type="ChEBI" id="CHEBI:33019"/>
        <dbReference type="ChEBI" id="CHEBI:58095"/>
        <dbReference type="ChEBI" id="CHEBI:78442"/>
        <dbReference type="ChEBI" id="CHEBI:78531"/>
        <dbReference type="ChEBI" id="CHEBI:456215"/>
        <dbReference type="EC" id="6.1.1.20"/>
    </reaction>
</comment>
<dbReference type="GO" id="GO:0009328">
    <property type="term" value="C:phenylalanine-tRNA ligase complex"/>
    <property type="evidence" value="ECO:0007669"/>
    <property type="project" value="TreeGrafter"/>
</dbReference>
<evidence type="ECO:0000256" key="5">
    <source>
        <dbReference type="ARBA" id="ARBA00022598"/>
    </source>
</evidence>